<evidence type="ECO:0000313" key="2">
    <source>
        <dbReference type="EMBL" id="GHM59385.1"/>
    </source>
</evidence>
<name>A0A8J3HUN4_9RICK</name>
<feature type="domain" description="Glutamine amidotransferase" evidence="1">
    <location>
        <begin position="110"/>
        <end position="284"/>
    </location>
</feature>
<dbReference type="AlphaFoldDB" id="A0A8J3HUN4"/>
<sequence>MRIFISILTLLFLFKFNFAIAEVRDFPNKDCDITVGLLRTEKETYDHEWASSDKICEMLVSMGAHVILIDYNKLFSKAKEEALSEAKDDVIHVEQLESKKIKEVVKDFIKDSRINRILLPGNYYNLDSDPLPPTPNRQLVTKAIVQIVDENPNISLLAICGGLQGIMHAKGIEIISMKKLHKIQESKKSYHNDRRLNKLKIAPESRLSSMISRFAQPDEDGWFAIYFPDAHGEMINNSDKNIEKLQSLGYKVVGLSDDGVIEAIEDKHGNIHFQGHPESLILRSKRYYSENYKKREIATLITIAIINDFLYRKCETIISS</sequence>
<proteinExistence type="predicted"/>
<dbReference type="PROSITE" id="PS51273">
    <property type="entry name" value="GATASE_TYPE_1"/>
    <property type="match status" value="1"/>
</dbReference>
<dbReference type="SUPFAM" id="SSF52317">
    <property type="entry name" value="Class I glutamine amidotransferase-like"/>
    <property type="match status" value="1"/>
</dbReference>
<dbReference type="Proteomes" id="UP000637906">
    <property type="component" value="Unassembled WGS sequence"/>
</dbReference>
<dbReference type="InterPro" id="IPR017926">
    <property type="entry name" value="GATASE"/>
</dbReference>
<protein>
    <recommendedName>
        <fullName evidence="1">Glutamine amidotransferase domain-containing protein</fullName>
    </recommendedName>
</protein>
<dbReference type="EMBL" id="BNGU01000011">
    <property type="protein sequence ID" value="GHM59385.1"/>
    <property type="molecule type" value="Genomic_DNA"/>
</dbReference>
<accession>A0A8J3HUN4</accession>
<organism evidence="2 3">
    <name type="scientific">Candidatus Mesenet longicola</name>
    <dbReference type="NCBI Taxonomy" id="1892558"/>
    <lineage>
        <taxon>Bacteria</taxon>
        <taxon>Pseudomonadati</taxon>
        <taxon>Pseudomonadota</taxon>
        <taxon>Alphaproteobacteria</taxon>
        <taxon>Rickettsiales</taxon>
        <taxon>Anaplasmataceae</taxon>
        <taxon>Candidatus Mesenet</taxon>
    </lineage>
</organism>
<reference evidence="2 3" key="1">
    <citation type="journal article" date="2021" name="Microb. Ecol.">
        <title>Candidatus Mesenet longicola: Novel Endosymbionts of Brontispa longissima that Induce Cytoplasmic Incompatibility.</title>
        <authorList>
            <person name="Takano S."/>
            <person name="Gotoh Y."/>
            <person name="Hayashi T."/>
        </authorList>
    </citation>
    <scope>NUCLEOTIDE SEQUENCE [LARGE SCALE GENOMIC DNA]</scope>
    <source>
        <strain evidence="2">L5</strain>
    </source>
</reference>
<keyword evidence="3" id="KW-1185">Reference proteome</keyword>
<dbReference type="InterPro" id="IPR029062">
    <property type="entry name" value="Class_I_gatase-like"/>
</dbReference>
<evidence type="ECO:0000259" key="1">
    <source>
        <dbReference type="Pfam" id="PF00117"/>
    </source>
</evidence>
<evidence type="ECO:0000313" key="3">
    <source>
        <dbReference type="Proteomes" id="UP000637906"/>
    </source>
</evidence>
<dbReference type="Pfam" id="PF00117">
    <property type="entry name" value="GATase"/>
    <property type="match status" value="1"/>
</dbReference>
<dbReference type="Gene3D" id="3.40.50.880">
    <property type="match status" value="1"/>
</dbReference>
<gene>
    <name evidence="2" type="ORF">sL5_03780</name>
</gene>
<comment type="caution">
    <text evidence="2">The sequence shown here is derived from an EMBL/GenBank/DDBJ whole genome shotgun (WGS) entry which is preliminary data.</text>
</comment>